<dbReference type="PANTHER" id="PTHR30204:SF98">
    <property type="entry name" value="HTH-TYPE TRANSCRIPTIONAL REGULATOR ADHR"/>
    <property type="match status" value="1"/>
</dbReference>
<dbReference type="CDD" id="cd04780">
    <property type="entry name" value="HTH_MerR-like_sg5"/>
    <property type="match status" value="1"/>
</dbReference>
<dbReference type="Proteomes" id="UP001205185">
    <property type="component" value="Unassembled WGS sequence"/>
</dbReference>
<dbReference type="PRINTS" id="PR00040">
    <property type="entry name" value="HTHMERR"/>
</dbReference>
<keyword evidence="1" id="KW-0238">DNA-binding</keyword>
<sequence>MTRAVRMRELSDESGVPVATIKYYLREGLLAPGERTAPNQATYATAHLDRLRLVRALVDLGGLSIEAVRAVLAAVDDRSPLPEVLTAAHRRFPGVRAATGDDHAWAMTRVDHLARTRGWRVDPGDELTDALVTLLCALRATGLPTRLSTVEAYAAVAEALATLDLDVLDDPDAPRWAPALVTTLGDPLVALLRALALRNSALALRNTHDAQHVIGEHRPHLAREPVPQAVDEH</sequence>
<dbReference type="InterPro" id="IPR009061">
    <property type="entry name" value="DNA-bd_dom_put_sf"/>
</dbReference>
<dbReference type="PROSITE" id="PS50937">
    <property type="entry name" value="HTH_MERR_2"/>
    <property type="match status" value="1"/>
</dbReference>
<dbReference type="SUPFAM" id="SSF46955">
    <property type="entry name" value="Putative DNA-binding domain"/>
    <property type="match status" value="1"/>
</dbReference>
<keyword evidence="5" id="KW-1185">Reference proteome</keyword>
<feature type="region of interest" description="Disordered" evidence="2">
    <location>
        <begin position="214"/>
        <end position="233"/>
    </location>
</feature>
<dbReference type="InterPro" id="IPR000551">
    <property type="entry name" value="MerR-type_HTH_dom"/>
</dbReference>
<evidence type="ECO:0000256" key="1">
    <source>
        <dbReference type="ARBA" id="ARBA00023125"/>
    </source>
</evidence>
<evidence type="ECO:0000313" key="5">
    <source>
        <dbReference type="Proteomes" id="UP001205185"/>
    </source>
</evidence>
<reference evidence="4 5" key="1">
    <citation type="submission" date="2022-06" db="EMBL/GenBank/DDBJ databases">
        <title>Genomic Encyclopedia of Archaeal and Bacterial Type Strains, Phase II (KMG-II): from individual species to whole genera.</title>
        <authorList>
            <person name="Goeker M."/>
        </authorList>
    </citation>
    <scope>NUCLEOTIDE SEQUENCE [LARGE SCALE GENOMIC DNA]</scope>
    <source>
        <strain evidence="4 5">DSM 44255</strain>
    </source>
</reference>
<comment type="caution">
    <text evidence="4">The sequence shown here is derived from an EMBL/GenBank/DDBJ whole genome shotgun (WGS) entry which is preliminary data.</text>
</comment>
<proteinExistence type="predicted"/>
<dbReference type="Pfam" id="PF13411">
    <property type="entry name" value="MerR_1"/>
    <property type="match status" value="1"/>
</dbReference>
<feature type="domain" description="HTH merR-type" evidence="3">
    <location>
        <begin position="4"/>
        <end position="74"/>
    </location>
</feature>
<dbReference type="EMBL" id="JAMTCO010000008">
    <property type="protein sequence ID" value="MCP2270998.1"/>
    <property type="molecule type" value="Genomic_DNA"/>
</dbReference>
<dbReference type="SMART" id="SM00422">
    <property type="entry name" value="HTH_MERR"/>
    <property type="match status" value="1"/>
</dbReference>
<evidence type="ECO:0000313" key="4">
    <source>
        <dbReference type="EMBL" id="MCP2270998.1"/>
    </source>
</evidence>
<organism evidence="4 5">
    <name type="scientific">Actinokineospora diospyrosa</name>
    <dbReference type="NCBI Taxonomy" id="103728"/>
    <lineage>
        <taxon>Bacteria</taxon>
        <taxon>Bacillati</taxon>
        <taxon>Actinomycetota</taxon>
        <taxon>Actinomycetes</taxon>
        <taxon>Pseudonocardiales</taxon>
        <taxon>Pseudonocardiaceae</taxon>
        <taxon>Actinokineospora</taxon>
    </lineage>
</organism>
<evidence type="ECO:0000259" key="3">
    <source>
        <dbReference type="PROSITE" id="PS50937"/>
    </source>
</evidence>
<name>A0ABT1IEE0_9PSEU</name>
<evidence type="ECO:0000256" key="2">
    <source>
        <dbReference type="SAM" id="MobiDB-lite"/>
    </source>
</evidence>
<accession>A0ABT1IEE0</accession>
<gene>
    <name evidence="4" type="ORF">LV75_003510</name>
</gene>
<feature type="compositionally biased region" description="Basic and acidic residues" evidence="2">
    <location>
        <begin position="214"/>
        <end position="223"/>
    </location>
</feature>
<dbReference type="InterPro" id="IPR047057">
    <property type="entry name" value="MerR_fam"/>
</dbReference>
<dbReference type="PANTHER" id="PTHR30204">
    <property type="entry name" value="REDOX-CYCLING DRUG-SENSING TRANSCRIPTIONAL ACTIVATOR SOXR"/>
    <property type="match status" value="1"/>
</dbReference>
<protein>
    <submittedName>
        <fullName evidence="4">MerR HTH family regulatory protein</fullName>
    </submittedName>
</protein>
<dbReference type="Gene3D" id="1.10.1660.10">
    <property type="match status" value="1"/>
</dbReference>